<reference evidence="4 5" key="1">
    <citation type="journal article" date="2019" name="Int. J. Syst. Evol. Microbiol.">
        <title>The Global Catalogue of Microorganisms (GCM) 10K type strain sequencing project: providing services to taxonomists for standard genome sequencing and annotation.</title>
        <authorList>
            <consortium name="The Broad Institute Genomics Platform"/>
            <consortium name="The Broad Institute Genome Sequencing Center for Infectious Disease"/>
            <person name="Wu L."/>
            <person name="Ma J."/>
        </authorList>
    </citation>
    <scope>NUCLEOTIDE SEQUENCE [LARGE SCALE GENOMIC DNA]</scope>
    <source>
        <strain evidence="4 5">JCM 10425</strain>
    </source>
</reference>
<keyword evidence="2" id="KW-0547">Nucleotide-binding</keyword>
<evidence type="ECO:0000256" key="1">
    <source>
        <dbReference type="ARBA" id="ARBA00022598"/>
    </source>
</evidence>
<comment type="caution">
    <text evidence="4">The sequence shown here is derived from an EMBL/GenBank/DDBJ whole genome shotgun (WGS) entry which is preliminary data.</text>
</comment>
<keyword evidence="3" id="KW-0067">ATP-binding</keyword>
<name>A0ABN0TGF9_9ACTN</name>
<dbReference type="InterPro" id="IPR009080">
    <property type="entry name" value="tRNAsynth_Ia_anticodon-bd"/>
</dbReference>
<organism evidence="4 5">
    <name type="scientific">Cryptosporangium japonicum</name>
    <dbReference type="NCBI Taxonomy" id="80872"/>
    <lineage>
        <taxon>Bacteria</taxon>
        <taxon>Bacillati</taxon>
        <taxon>Actinomycetota</taxon>
        <taxon>Actinomycetes</taxon>
        <taxon>Cryptosporangiales</taxon>
        <taxon>Cryptosporangiaceae</taxon>
        <taxon>Cryptosporangium</taxon>
    </lineage>
</organism>
<accession>A0ABN0TGF9</accession>
<evidence type="ECO:0000313" key="4">
    <source>
        <dbReference type="EMBL" id="GAA0221059.1"/>
    </source>
</evidence>
<keyword evidence="1" id="KW-0436">Ligase</keyword>
<dbReference type="SUPFAM" id="SSF47323">
    <property type="entry name" value="Anticodon-binding domain of a subclass of class I aminoacyl-tRNA synthetases"/>
    <property type="match status" value="1"/>
</dbReference>
<evidence type="ECO:0000313" key="5">
    <source>
        <dbReference type="Proteomes" id="UP001500967"/>
    </source>
</evidence>
<evidence type="ECO:0008006" key="6">
    <source>
        <dbReference type="Google" id="ProtNLM"/>
    </source>
</evidence>
<dbReference type="InterPro" id="IPR029062">
    <property type="entry name" value="Class_I_gatase-like"/>
</dbReference>
<evidence type="ECO:0000256" key="2">
    <source>
        <dbReference type="ARBA" id="ARBA00022741"/>
    </source>
</evidence>
<evidence type="ECO:0000256" key="3">
    <source>
        <dbReference type="ARBA" id="ARBA00022840"/>
    </source>
</evidence>
<dbReference type="Gene3D" id="1.20.120.1910">
    <property type="entry name" value="Cysteine-tRNA ligase, C-terminal anti-codon recognition domain"/>
    <property type="match status" value="1"/>
</dbReference>
<sequence length="399" mass="42402">MVTVHRELVSRLGLRAPRAVLLETPYGFQENVADISRKTQRYFAQSVGLDVVVAPGLRGGSPVDPDANTGADEGLALVRSADWVFSGPGSPTYALNTWLSEPVGAALRDRVRDGRGVTLLASAAAATAGVVAVPVYESYKVGTAPFWAEGLDLLSELGLCAAVIPHYDNTEGGTHDTRFCYLGERRLRMLEQQLPADAAVLGVDEHTAVFLDLATAAVKVVGRGGLTVRRSGNSTVLPSGTTLPLGELRGLTQGEASTVTPPATDTPSRGELNLVEITAACERRFDEAVRARRAPDMVRAILDLEQAIQDWAEDTEEDEGTERSRAVLRTLIVRLGDAAATGVADPREQLAPMVDPLVALRGHLRAKRNFPAADSIRAALGAGGVRLRDNDAGTQWSVG</sequence>
<proteinExistence type="predicted"/>
<protein>
    <recommendedName>
        <fullName evidence="6">Cysteinyl-tRNA synthetase-like protein</fullName>
    </recommendedName>
</protein>
<gene>
    <name evidence="4" type="ORF">GCM10009539_02840</name>
</gene>
<dbReference type="Gene3D" id="3.40.50.880">
    <property type="match status" value="1"/>
</dbReference>
<keyword evidence="5" id="KW-1185">Reference proteome</keyword>
<dbReference type="EMBL" id="BAAAGX010000002">
    <property type="protein sequence ID" value="GAA0221059.1"/>
    <property type="molecule type" value="Genomic_DNA"/>
</dbReference>
<dbReference type="RefSeq" id="WP_344646865.1">
    <property type="nucleotide sequence ID" value="NZ_BAAAGX010000002.1"/>
</dbReference>
<dbReference type="Proteomes" id="UP001500967">
    <property type="component" value="Unassembled WGS sequence"/>
</dbReference>